<reference evidence="1 2" key="1">
    <citation type="submission" date="2021-06" db="EMBL/GenBank/DDBJ databases">
        <authorList>
            <person name="Palmer J.M."/>
        </authorList>
    </citation>
    <scope>NUCLEOTIDE SEQUENCE [LARGE SCALE GENOMIC DNA]</scope>
    <source>
        <strain evidence="2">if_2019</strain>
        <tissue evidence="1">Muscle</tissue>
    </source>
</reference>
<evidence type="ECO:0000313" key="1">
    <source>
        <dbReference type="EMBL" id="MEQ2237314.1"/>
    </source>
</evidence>
<protein>
    <submittedName>
        <fullName evidence="1">Uncharacterized protein</fullName>
    </submittedName>
</protein>
<dbReference type="Proteomes" id="UP001482620">
    <property type="component" value="Unassembled WGS sequence"/>
</dbReference>
<feature type="non-terminal residue" evidence="1">
    <location>
        <position position="1"/>
    </location>
</feature>
<evidence type="ECO:0000313" key="2">
    <source>
        <dbReference type="Proteomes" id="UP001482620"/>
    </source>
</evidence>
<organism evidence="1 2">
    <name type="scientific">Ilyodon furcidens</name>
    <name type="common">goldbreast splitfin</name>
    <dbReference type="NCBI Taxonomy" id="33524"/>
    <lineage>
        <taxon>Eukaryota</taxon>
        <taxon>Metazoa</taxon>
        <taxon>Chordata</taxon>
        <taxon>Craniata</taxon>
        <taxon>Vertebrata</taxon>
        <taxon>Euteleostomi</taxon>
        <taxon>Actinopterygii</taxon>
        <taxon>Neopterygii</taxon>
        <taxon>Teleostei</taxon>
        <taxon>Neoteleostei</taxon>
        <taxon>Acanthomorphata</taxon>
        <taxon>Ovalentaria</taxon>
        <taxon>Atherinomorphae</taxon>
        <taxon>Cyprinodontiformes</taxon>
        <taxon>Goodeidae</taxon>
        <taxon>Ilyodon</taxon>
    </lineage>
</organism>
<comment type="caution">
    <text evidence="1">The sequence shown here is derived from an EMBL/GenBank/DDBJ whole genome shotgun (WGS) entry which is preliminary data.</text>
</comment>
<dbReference type="EMBL" id="JAHRIQ010048717">
    <property type="protein sequence ID" value="MEQ2237314.1"/>
    <property type="molecule type" value="Genomic_DNA"/>
</dbReference>
<gene>
    <name evidence="1" type="ORF">ILYODFUR_021900</name>
</gene>
<proteinExistence type="predicted"/>
<name>A0ABV0TXU1_9TELE</name>
<sequence>FVYVPSQAKNLNLGFTSLNTDFVSRRFRTIKNIYVLRTLFPNYCFHLESDQLAVSCFLRFPDQGISVPWPPSNGSICTLHSLLKSPSSLEQHLRKHLEQIQLRQPGLRISLPLAT</sequence>
<accession>A0ABV0TXU1</accession>
<keyword evidence="2" id="KW-1185">Reference proteome</keyword>